<feature type="domain" description="5'-3' DNA helicase ZGRF1-like N-terminal" evidence="2">
    <location>
        <begin position="67"/>
        <end position="140"/>
    </location>
</feature>
<evidence type="ECO:0000313" key="4">
    <source>
        <dbReference type="Proteomes" id="UP000028582"/>
    </source>
</evidence>
<reference evidence="3 4" key="1">
    <citation type="submission" date="2013-11" db="EMBL/GenBank/DDBJ databases">
        <title>The Genome Sequence of Phytophthora parasitica P1976.</title>
        <authorList>
            <consortium name="The Broad Institute Genomics Platform"/>
            <person name="Russ C."/>
            <person name="Tyler B."/>
            <person name="Panabieres F."/>
            <person name="Shan W."/>
            <person name="Tripathy S."/>
            <person name="Grunwald N."/>
            <person name="Machado M."/>
            <person name="Johnson C.S."/>
            <person name="Walker B."/>
            <person name="Young S."/>
            <person name="Zeng Q."/>
            <person name="Gargeya S."/>
            <person name="Fitzgerald M."/>
            <person name="Haas B."/>
            <person name="Abouelleil A."/>
            <person name="Allen A.W."/>
            <person name="Alvarado L."/>
            <person name="Arachchi H.M."/>
            <person name="Berlin A.M."/>
            <person name="Chapman S.B."/>
            <person name="Gainer-Dewar J."/>
            <person name="Goldberg J."/>
            <person name="Griggs A."/>
            <person name="Gujja S."/>
            <person name="Hansen M."/>
            <person name="Howarth C."/>
            <person name="Imamovic A."/>
            <person name="Ireland A."/>
            <person name="Larimer J."/>
            <person name="McCowan C."/>
            <person name="Murphy C."/>
            <person name="Pearson M."/>
            <person name="Poon T.W."/>
            <person name="Priest M."/>
            <person name="Roberts A."/>
            <person name="Saif S."/>
            <person name="Shea T."/>
            <person name="Sisk P."/>
            <person name="Sykes S."/>
            <person name="Wortman J."/>
            <person name="Nusbaum C."/>
            <person name="Birren B."/>
        </authorList>
    </citation>
    <scope>NUCLEOTIDE SEQUENCE [LARGE SCALE GENOMIC DNA]</scope>
    <source>
        <strain evidence="3 4">P1976</strain>
    </source>
</reference>
<gene>
    <name evidence="3" type="ORF">F444_19740</name>
</gene>
<dbReference type="EMBL" id="ANJA01003611">
    <property type="protein sequence ID" value="ETO62346.1"/>
    <property type="molecule type" value="Genomic_DNA"/>
</dbReference>
<dbReference type="Pfam" id="PF10382">
    <property type="entry name" value="ZGRF1-like_N"/>
    <property type="match status" value="1"/>
</dbReference>
<dbReference type="AlphaFoldDB" id="A0A080Z6T5"/>
<dbReference type="InterPro" id="IPR018838">
    <property type="entry name" value="ZGRF1-like_N"/>
</dbReference>
<evidence type="ECO:0000313" key="3">
    <source>
        <dbReference type="EMBL" id="ETO62346.1"/>
    </source>
</evidence>
<sequence length="271" mass="30277">MLITLSCRSWSSIIDSIARCWCCTCFTEYLTVTNFFYRVQQVRFERSFTASSMTKLCDLLGSRPEVTYECMYTKHKTQKRKIWQDGFVTLYASRRLVVYAEDEGKAGKAIDEAKLTPFDWDRKDEEHFETSKFLVEIVNETPISFTPSMQTATSASANVNSFEAASSVQQSTANGAGARPRPPSGLGGRPRFSNSKFRTPLSRGPSRLARPGATGRAGHPYNRNAPASVPTPPTAASSPTFDFVRNPTSEWKYIPNAINRTPDEVLALLEK</sequence>
<dbReference type="OrthoDB" id="6513042at2759"/>
<dbReference type="Proteomes" id="UP000028582">
    <property type="component" value="Unassembled WGS sequence"/>
</dbReference>
<evidence type="ECO:0000256" key="1">
    <source>
        <dbReference type="SAM" id="MobiDB-lite"/>
    </source>
</evidence>
<feature type="region of interest" description="Disordered" evidence="1">
    <location>
        <begin position="166"/>
        <end position="242"/>
    </location>
</feature>
<comment type="caution">
    <text evidence="3">The sequence shown here is derived from an EMBL/GenBank/DDBJ whole genome shotgun (WGS) entry which is preliminary data.</text>
</comment>
<organism evidence="3 4">
    <name type="scientific">Phytophthora nicotianae P1976</name>
    <dbReference type="NCBI Taxonomy" id="1317066"/>
    <lineage>
        <taxon>Eukaryota</taxon>
        <taxon>Sar</taxon>
        <taxon>Stramenopiles</taxon>
        <taxon>Oomycota</taxon>
        <taxon>Peronosporomycetes</taxon>
        <taxon>Peronosporales</taxon>
        <taxon>Peronosporaceae</taxon>
        <taxon>Phytophthora</taxon>
    </lineage>
</organism>
<evidence type="ECO:0000259" key="2">
    <source>
        <dbReference type="Pfam" id="PF10382"/>
    </source>
</evidence>
<name>A0A080Z6T5_PHYNI</name>
<accession>A0A080Z6T5</accession>
<proteinExistence type="predicted"/>
<protein>
    <recommendedName>
        <fullName evidence="2">5'-3' DNA helicase ZGRF1-like N-terminal domain-containing protein</fullName>
    </recommendedName>
</protein>